<comment type="subcellular location">
    <subcellularLocation>
        <location evidence="1">Nucleus</location>
    </subcellularLocation>
</comment>
<dbReference type="AlphaFoldDB" id="A0A1E4T580"/>
<dbReference type="PROSITE" id="PS00028">
    <property type="entry name" value="ZINC_FINGER_C2H2_1"/>
    <property type="match status" value="2"/>
</dbReference>
<dbReference type="InterPro" id="IPR036236">
    <property type="entry name" value="Znf_C2H2_sf"/>
</dbReference>
<feature type="region of interest" description="Disordered" evidence="10">
    <location>
        <begin position="164"/>
        <end position="216"/>
    </location>
</feature>
<evidence type="ECO:0000256" key="4">
    <source>
        <dbReference type="ARBA" id="ARBA00022771"/>
    </source>
</evidence>
<dbReference type="Pfam" id="PF00096">
    <property type="entry name" value="zf-C2H2"/>
    <property type="match status" value="2"/>
</dbReference>
<dbReference type="SUPFAM" id="SSF57667">
    <property type="entry name" value="beta-beta-alpha zinc fingers"/>
    <property type="match status" value="1"/>
</dbReference>
<evidence type="ECO:0000256" key="9">
    <source>
        <dbReference type="PROSITE-ProRule" id="PRU00042"/>
    </source>
</evidence>
<dbReference type="SMART" id="SM00355">
    <property type="entry name" value="ZnF_C2H2"/>
    <property type="match status" value="2"/>
</dbReference>
<dbReference type="OrthoDB" id="8117402at2759"/>
<evidence type="ECO:0000256" key="3">
    <source>
        <dbReference type="ARBA" id="ARBA00022737"/>
    </source>
</evidence>
<evidence type="ECO:0000256" key="2">
    <source>
        <dbReference type="ARBA" id="ARBA00022723"/>
    </source>
</evidence>
<feature type="compositionally biased region" description="Gly residues" evidence="10">
    <location>
        <begin position="694"/>
        <end position="705"/>
    </location>
</feature>
<keyword evidence="4 9" id="KW-0863">Zinc-finger</keyword>
<reference evidence="13" key="1">
    <citation type="submission" date="2016-04" db="EMBL/GenBank/DDBJ databases">
        <title>Comparative genomics of biotechnologically important yeasts.</title>
        <authorList>
            <consortium name="DOE Joint Genome Institute"/>
            <person name="Riley R."/>
            <person name="Haridas S."/>
            <person name="Wolfe K.H."/>
            <person name="Lopes M.R."/>
            <person name="Hittinger C.T."/>
            <person name="Goker M."/>
            <person name="Salamov A."/>
            <person name="Wisecaver J."/>
            <person name="Long T.M."/>
            <person name="Aerts A.L."/>
            <person name="Barry K."/>
            <person name="Choi C."/>
            <person name="Clum A."/>
            <person name="Coughlan A.Y."/>
            <person name="Deshpande S."/>
            <person name="Douglass A.P."/>
            <person name="Hanson S.J."/>
            <person name="Klenk H.-P."/>
            <person name="Labutti K."/>
            <person name="Lapidus A."/>
            <person name="Lindquist E."/>
            <person name="Lipzen A."/>
            <person name="Meier-Kolthoff J.P."/>
            <person name="Ohm R.A."/>
            <person name="Otillar R.P."/>
            <person name="Pangilinan J."/>
            <person name="Peng Y."/>
            <person name="Rokas A."/>
            <person name="Rosa C.A."/>
            <person name="Scheuner C."/>
            <person name="Sibirny A.A."/>
            <person name="Slot J.C."/>
            <person name="Stielow J.B."/>
            <person name="Sun H."/>
            <person name="Kurtzman C.P."/>
            <person name="Blackwell M."/>
            <person name="Grigoriev I.V."/>
            <person name="Jeffries T.W."/>
        </authorList>
    </citation>
    <scope>NUCLEOTIDE SEQUENCE [LARGE SCALE GENOMIC DNA]</scope>
    <source>
        <strain evidence="13">NRRL YB-2248</strain>
    </source>
</reference>
<proteinExistence type="predicted"/>
<dbReference type="GO" id="GO:0005634">
    <property type="term" value="C:nucleus"/>
    <property type="evidence" value="ECO:0007669"/>
    <property type="project" value="UniProtKB-SubCell"/>
</dbReference>
<feature type="domain" description="C2H2-type" evidence="11">
    <location>
        <begin position="585"/>
        <end position="612"/>
    </location>
</feature>
<feature type="compositionally biased region" description="Low complexity" evidence="10">
    <location>
        <begin position="527"/>
        <end position="536"/>
    </location>
</feature>
<dbReference type="GO" id="GO:0071468">
    <property type="term" value="P:cellular response to acidic pH"/>
    <property type="evidence" value="ECO:0007669"/>
    <property type="project" value="UniProtKB-ARBA"/>
</dbReference>
<evidence type="ECO:0000256" key="7">
    <source>
        <dbReference type="ARBA" id="ARBA00023163"/>
    </source>
</evidence>
<dbReference type="STRING" id="983967.A0A1E4T580"/>
<feature type="compositionally biased region" description="Polar residues" evidence="10">
    <location>
        <begin position="465"/>
        <end position="496"/>
    </location>
</feature>
<dbReference type="PROSITE" id="PS50157">
    <property type="entry name" value="ZINC_FINGER_C2H2_2"/>
    <property type="match status" value="3"/>
</dbReference>
<dbReference type="GO" id="GO:0000981">
    <property type="term" value="F:DNA-binding transcription factor activity, RNA polymerase II-specific"/>
    <property type="evidence" value="ECO:0007669"/>
    <property type="project" value="TreeGrafter"/>
</dbReference>
<feature type="compositionally biased region" description="Low complexity" evidence="10">
    <location>
        <begin position="501"/>
        <end position="510"/>
    </location>
</feature>
<evidence type="ECO:0000256" key="1">
    <source>
        <dbReference type="ARBA" id="ARBA00004123"/>
    </source>
</evidence>
<organism evidence="12 13">
    <name type="scientific">[Candida] arabinofermentans NRRL YB-2248</name>
    <dbReference type="NCBI Taxonomy" id="983967"/>
    <lineage>
        <taxon>Eukaryota</taxon>
        <taxon>Fungi</taxon>
        <taxon>Dikarya</taxon>
        <taxon>Ascomycota</taxon>
        <taxon>Saccharomycotina</taxon>
        <taxon>Pichiomycetes</taxon>
        <taxon>Pichiales</taxon>
        <taxon>Pichiaceae</taxon>
        <taxon>Ogataea</taxon>
        <taxon>Ogataea/Candida clade</taxon>
    </lineage>
</organism>
<dbReference type="FunFam" id="3.30.160.60:FF:000181">
    <property type="entry name" value="C2H2 type zinc finger protein"/>
    <property type="match status" value="1"/>
</dbReference>
<name>A0A1E4T580_9ASCO</name>
<keyword evidence="2" id="KW-0479">Metal-binding</keyword>
<keyword evidence="8" id="KW-0539">Nucleus</keyword>
<dbReference type="PANTHER" id="PTHR24388:SF54">
    <property type="entry name" value="PROTEIN ESCARGOT"/>
    <property type="match status" value="1"/>
</dbReference>
<evidence type="ECO:0000256" key="6">
    <source>
        <dbReference type="ARBA" id="ARBA00023015"/>
    </source>
</evidence>
<dbReference type="GO" id="GO:0071248">
    <property type="term" value="P:cellular response to metal ion"/>
    <property type="evidence" value="ECO:0007669"/>
    <property type="project" value="UniProtKB-ARBA"/>
</dbReference>
<keyword evidence="5" id="KW-0862">Zinc</keyword>
<dbReference type="Proteomes" id="UP000094801">
    <property type="component" value="Unassembled WGS sequence"/>
</dbReference>
<feature type="domain" description="C2H2-type" evidence="11">
    <location>
        <begin position="641"/>
        <end position="678"/>
    </location>
</feature>
<feature type="region of interest" description="Disordered" evidence="10">
    <location>
        <begin position="417"/>
        <end position="452"/>
    </location>
</feature>
<evidence type="ECO:0000313" key="13">
    <source>
        <dbReference type="Proteomes" id="UP000094801"/>
    </source>
</evidence>
<dbReference type="EMBL" id="KV453849">
    <property type="protein sequence ID" value="ODV86882.1"/>
    <property type="molecule type" value="Genomic_DNA"/>
</dbReference>
<feature type="compositionally biased region" description="Polar residues" evidence="10">
    <location>
        <begin position="99"/>
        <end position="122"/>
    </location>
</feature>
<evidence type="ECO:0000256" key="10">
    <source>
        <dbReference type="SAM" id="MobiDB-lite"/>
    </source>
</evidence>
<feature type="region of interest" description="Disordered" evidence="10">
    <location>
        <begin position="99"/>
        <end position="126"/>
    </location>
</feature>
<gene>
    <name evidence="12" type="ORF">CANARDRAFT_21865</name>
</gene>
<sequence>MSNPKDDISSQFETDPALNISKNEDEEIFSFLNITPGANNNTNEYSEYFPIQFENDRNQAGQSLQYQQGQSAISQAQQNKNMMQYSTSFQQPPPMLHSMGSSPQIQLSPTDHYQQQSNHVDTNGSNNSNLNFFFPETLVDSPISTINSPADFSNLKGMVNMDQSLSQAQSQQQQHQQQTQFQNQSSQRPQYSTSNVNISSGNIHNSNNNNNSYSNASTPLIQVDKVFPDYAQPQSNNNDMNHLNFSQPTPPQVNIHPPATQQNSMDYLDYQIHDAMFAQSSSKNDFVLDPFSGDQFKKARDDLSNSLSDISAANSPYFSAAESVYDDDDNQSTYNAGGVDVGLDDLASLQVSDLKQLSIDAPKSQPPPKVQNSYQNLTMIYQGLEALTEQNLQQQQQQTQIVSSRPETPSINIIQNPERVAAGTPSLFSASSTPSAGRSRSGSFGNNDRPQIKIEDTSFHVNEHTNTVSTPTFNYSPPDQPNSGGRNMNSTNSTGLLNVEDSSSFLSPPDDSTHNSMRLGRQRRLSDASSNQSRSNSRSRSRSHSRAPSDDSAYDSDASLSREKLSELAAPPSPNKKAQKNPALYACNICDKKFTRPYNLKSHLRTHTNERPFVCNVCGKAFARQHDRKRHEDLHTGEKKFQCRGSLADGSTMWGCGKRFARTDALRRHFQTESGKECIRPLMEEIEREKLGHFGAGDGGSGSASGAGPTLGQHGHQYSVENAGARLRTEIDTSEINDFSSLLDQILNSQSLAVAASMGNADLGDDEE</sequence>
<evidence type="ECO:0000256" key="8">
    <source>
        <dbReference type="ARBA" id="ARBA00023242"/>
    </source>
</evidence>
<dbReference type="PANTHER" id="PTHR24388">
    <property type="entry name" value="ZINC FINGER PROTEIN"/>
    <property type="match status" value="1"/>
</dbReference>
<protein>
    <recommendedName>
        <fullName evidence="11">C2H2-type domain-containing protein</fullName>
    </recommendedName>
</protein>
<feature type="region of interest" description="Disordered" evidence="10">
    <location>
        <begin position="692"/>
        <end position="716"/>
    </location>
</feature>
<feature type="region of interest" description="Disordered" evidence="10">
    <location>
        <begin position="465"/>
        <end position="580"/>
    </location>
</feature>
<keyword evidence="7" id="KW-0804">Transcription</keyword>
<evidence type="ECO:0000259" key="11">
    <source>
        <dbReference type="PROSITE" id="PS50157"/>
    </source>
</evidence>
<dbReference type="GO" id="GO:0008270">
    <property type="term" value="F:zinc ion binding"/>
    <property type="evidence" value="ECO:0007669"/>
    <property type="project" value="UniProtKB-KW"/>
</dbReference>
<keyword evidence="3" id="KW-0677">Repeat</keyword>
<evidence type="ECO:0000313" key="12">
    <source>
        <dbReference type="EMBL" id="ODV86882.1"/>
    </source>
</evidence>
<dbReference type="InterPro" id="IPR013087">
    <property type="entry name" value="Znf_C2H2_type"/>
</dbReference>
<accession>A0A1E4T580</accession>
<dbReference type="FunFam" id="3.30.160.60:FF:000870">
    <property type="entry name" value="zinc finger protein 197 isoform X1"/>
    <property type="match status" value="1"/>
</dbReference>
<dbReference type="InterPro" id="IPR050527">
    <property type="entry name" value="Snail/Krueppel_Znf"/>
</dbReference>
<evidence type="ECO:0000256" key="5">
    <source>
        <dbReference type="ARBA" id="ARBA00022833"/>
    </source>
</evidence>
<feature type="domain" description="C2H2-type" evidence="11">
    <location>
        <begin position="613"/>
        <end position="640"/>
    </location>
</feature>
<dbReference type="GO" id="GO:0000978">
    <property type="term" value="F:RNA polymerase II cis-regulatory region sequence-specific DNA binding"/>
    <property type="evidence" value="ECO:0007669"/>
    <property type="project" value="TreeGrafter"/>
</dbReference>
<dbReference type="Gene3D" id="3.30.160.60">
    <property type="entry name" value="Classic Zinc Finger"/>
    <property type="match status" value="3"/>
</dbReference>
<keyword evidence="13" id="KW-1185">Reference proteome</keyword>
<keyword evidence="6" id="KW-0805">Transcription regulation</keyword>
<feature type="compositionally biased region" description="Polar residues" evidence="10">
    <location>
        <begin position="426"/>
        <end position="449"/>
    </location>
</feature>